<organism evidence="1 2">
    <name type="scientific">Salix koriyanagi</name>
    <dbReference type="NCBI Taxonomy" id="2511006"/>
    <lineage>
        <taxon>Eukaryota</taxon>
        <taxon>Viridiplantae</taxon>
        <taxon>Streptophyta</taxon>
        <taxon>Embryophyta</taxon>
        <taxon>Tracheophyta</taxon>
        <taxon>Spermatophyta</taxon>
        <taxon>Magnoliopsida</taxon>
        <taxon>eudicotyledons</taxon>
        <taxon>Gunneridae</taxon>
        <taxon>Pentapetalae</taxon>
        <taxon>rosids</taxon>
        <taxon>fabids</taxon>
        <taxon>Malpighiales</taxon>
        <taxon>Salicaceae</taxon>
        <taxon>Saliceae</taxon>
        <taxon>Salix</taxon>
    </lineage>
</organism>
<sequence length="149" mass="16425">MELIGENLAEPAISNVLPVRLLIEAPVEPAVNQEPDALTDLVPITIINGADGRSTADKITVLQWRVFGMNPTSDFNPTSGARKAERRFVRYSIQNSQRSIVSAVLTQLSESGSKIQKWLGFLATSSSSFLLSSQFHGWSFEQKQKYAIT</sequence>
<evidence type="ECO:0000313" key="1">
    <source>
        <dbReference type="EMBL" id="KAJ6702324.1"/>
    </source>
</evidence>
<evidence type="ECO:0000313" key="2">
    <source>
        <dbReference type="Proteomes" id="UP001151752"/>
    </source>
</evidence>
<accession>A0A9Q0Q960</accession>
<reference evidence="1" key="1">
    <citation type="submission" date="2022-11" db="EMBL/GenBank/DDBJ databases">
        <authorList>
            <person name="Hyden B.L."/>
            <person name="Feng K."/>
            <person name="Yates T."/>
            <person name="Jawdy S."/>
            <person name="Smart L.B."/>
            <person name="Muchero W."/>
        </authorList>
    </citation>
    <scope>NUCLEOTIDE SEQUENCE</scope>
    <source>
        <tissue evidence="1">Shoot tip</tissue>
    </source>
</reference>
<dbReference type="EMBL" id="JAPFFM010000016">
    <property type="protein sequence ID" value="KAJ6702324.1"/>
    <property type="molecule type" value="Genomic_DNA"/>
</dbReference>
<dbReference type="AlphaFoldDB" id="A0A9Q0Q960"/>
<name>A0A9Q0Q960_9ROSI</name>
<gene>
    <name evidence="1" type="ORF">OIU74_013472</name>
</gene>
<protein>
    <submittedName>
        <fullName evidence="1">Uncharacterized protein</fullName>
    </submittedName>
</protein>
<keyword evidence="2" id="KW-1185">Reference proteome</keyword>
<comment type="caution">
    <text evidence="1">The sequence shown here is derived from an EMBL/GenBank/DDBJ whole genome shotgun (WGS) entry which is preliminary data.</text>
</comment>
<proteinExistence type="predicted"/>
<reference evidence="1" key="2">
    <citation type="journal article" date="2023" name="Int. J. Mol. Sci.">
        <title>De Novo Assembly and Annotation of 11 Diverse Shrub Willow (Salix) Genomes Reveals Novel Gene Organization in Sex-Linked Regions.</title>
        <authorList>
            <person name="Hyden B."/>
            <person name="Feng K."/>
            <person name="Yates T.B."/>
            <person name="Jawdy S."/>
            <person name="Cereghino C."/>
            <person name="Smart L.B."/>
            <person name="Muchero W."/>
        </authorList>
    </citation>
    <scope>NUCLEOTIDE SEQUENCE</scope>
    <source>
        <tissue evidence="1">Shoot tip</tissue>
    </source>
</reference>
<dbReference type="Proteomes" id="UP001151752">
    <property type="component" value="Chromosome 1"/>
</dbReference>